<evidence type="ECO:0000259" key="7">
    <source>
        <dbReference type="Pfam" id="PF02687"/>
    </source>
</evidence>
<comment type="subcellular location">
    <subcellularLocation>
        <location evidence="1">Cell membrane</location>
        <topology evidence="1">Multi-pass membrane protein</topology>
    </subcellularLocation>
</comment>
<evidence type="ECO:0000313" key="10">
    <source>
        <dbReference type="Proteomes" id="UP001220610"/>
    </source>
</evidence>
<dbReference type="InterPro" id="IPR025857">
    <property type="entry name" value="MacB_PCD"/>
</dbReference>
<dbReference type="Pfam" id="PF12704">
    <property type="entry name" value="MacB_PCD"/>
    <property type="match status" value="2"/>
</dbReference>
<feature type="transmembrane region" description="Helical" evidence="6">
    <location>
        <begin position="292"/>
        <end position="313"/>
    </location>
</feature>
<evidence type="ECO:0000256" key="1">
    <source>
        <dbReference type="ARBA" id="ARBA00004651"/>
    </source>
</evidence>
<dbReference type="Proteomes" id="UP001220610">
    <property type="component" value="Chromosome"/>
</dbReference>
<feature type="domain" description="ABC3 transporter permease C-terminal" evidence="7">
    <location>
        <begin position="297"/>
        <end position="400"/>
    </location>
</feature>
<dbReference type="Pfam" id="PF02687">
    <property type="entry name" value="FtsX"/>
    <property type="match status" value="2"/>
</dbReference>
<protein>
    <submittedName>
        <fullName evidence="9">ABC transporter permease</fullName>
    </submittedName>
</protein>
<feature type="transmembrane region" description="Helical" evidence="6">
    <location>
        <begin position="683"/>
        <end position="705"/>
    </location>
</feature>
<dbReference type="PANTHER" id="PTHR30572:SF18">
    <property type="entry name" value="ABC-TYPE MACROLIDE FAMILY EXPORT SYSTEM PERMEASE COMPONENT 2"/>
    <property type="match status" value="1"/>
</dbReference>
<feature type="transmembrane region" description="Helical" evidence="6">
    <location>
        <begin position="732"/>
        <end position="750"/>
    </location>
</feature>
<dbReference type="InterPro" id="IPR003838">
    <property type="entry name" value="ABC3_permease_C"/>
</dbReference>
<dbReference type="PANTHER" id="PTHR30572">
    <property type="entry name" value="MEMBRANE COMPONENT OF TRANSPORTER-RELATED"/>
    <property type="match status" value="1"/>
</dbReference>
<keyword evidence="5 6" id="KW-0472">Membrane</keyword>
<evidence type="ECO:0000256" key="4">
    <source>
        <dbReference type="ARBA" id="ARBA00022989"/>
    </source>
</evidence>
<evidence type="ECO:0000313" key="9">
    <source>
        <dbReference type="EMBL" id="WEK34848.1"/>
    </source>
</evidence>
<sequence length="803" mass="89680">MFRNYIKIAFRNLLKHKGYSIINITGLAIGMAACILLFIVVRYENSYDRFYPGHDQIARIITEDLDPDGMDYTPGIPYPLKEVVATALPDLPMGFYNDHSGSQISVLGNNGGAAQAKFIEDKGLGMVEPGFLRIFEQQWLAGSPDVLEAPNMSVLTKSIAEKYFGTWQQAMGQLISIDNRHTMKVTGIIQDPPVHSDIPLRVISSFETIRQRPDYHYDPHWGNLSSSMQLYVKLKTAADSVRVNKVLLKISKDQYEQNGRMERAHYLQALTTLHSDNRFGNFGDHTTSQATLWTLSLIGILIILMACINFVNLNTAKAVSRSKEVGVRKVMGGSRAQLFWQMMGETAVLVGIALVLALAIAWAAMPFLKQLVSIQEKLPLFTRDTIPFLAIVSLLVILLSGSYPALVLSGFRPALALKNKITSASIGGIPIRRALVVVQFAMAQVLVIATIVSISQMNFVRNMELGFNKNALLVLNGRTDSTALSRQAAFKAALLQLPGVKAVSFNSDVPSSDNNSASNFNFDHHANDEKFAIFLKYADADYFKTFDLRFLAGKAYDPGDTARTVVVNETFLEKFAIKDPQQVLGKEVRIGGGRWLPVSGVVKDFKTNSLRENIKPLIISIHRRRFTETAIKLQTANIVQTNTAIRKIWDQHYPEYAYDSFFVDESIANFYRQEEQLETLYKIFAGLAIFISCLGLYGLVSFMAVQKTKEVGIRKVLGASVGNIVYLFSREFTLLISLAFIIATPVAWWVMNQWLQDFTYRIRIGIGVFLLAITFSLIIAWITVGYKAIRAALANPVKSLRNE</sequence>
<proteinExistence type="predicted"/>
<dbReference type="AlphaFoldDB" id="A0AAJ6BF81"/>
<feature type="transmembrane region" description="Helical" evidence="6">
    <location>
        <begin position="347"/>
        <end position="368"/>
    </location>
</feature>
<feature type="transmembrane region" description="Helical" evidence="6">
    <location>
        <begin position="388"/>
        <end position="411"/>
    </location>
</feature>
<dbReference type="GO" id="GO:0005886">
    <property type="term" value="C:plasma membrane"/>
    <property type="evidence" value="ECO:0007669"/>
    <property type="project" value="UniProtKB-SubCell"/>
</dbReference>
<feature type="transmembrane region" description="Helical" evidence="6">
    <location>
        <begin position="21"/>
        <end position="41"/>
    </location>
</feature>
<feature type="domain" description="ABC3 transporter permease C-terminal" evidence="7">
    <location>
        <begin position="683"/>
        <end position="793"/>
    </location>
</feature>
<feature type="transmembrane region" description="Helical" evidence="6">
    <location>
        <begin position="762"/>
        <end position="784"/>
    </location>
</feature>
<keyword evidence="4 6" id="KW-1133">Transmembrane helix</keyword>
<dbReference type="PROSITE" id="PS51257">
    <property type="entry name" value="PROKAR_LIPOPROTEIN"/>
    <property type="match status" value="1"/>
</dbReference>
<reference evidence="9" key="1">
    <citation type="submission" date="2023-03" db="EMBL/GenBank/DDBJ databases">
        <title>Andean soil-derived lignocellulolytic bacterial consortium as a source of novel taxa and putative plastic-active enzymes.</title>
        <authorList>
            <person name="Diaz-Garcia L."/>
            <person name="Chuvochina M."/>
            <person name="Feuerriegel G."/>
            <person name="Bunk B."/>
            <person name="Sproer C."/>
            <person name="Streit W.R."/>
            <person name="Rodriguez L.M."/>
            <person name="Overmann J."/>
            <person name="Jimenez D.J."/>
        </authorList>
    </citation>
    <scope>NUCLEOTIDE SEQUENCE</scope>
    <source>
        <strain evidence="9">MAG 7</strain>
    </source>
</reference>
<dbReference type="GO" id="GO:0022857">
    <property type="term" value="F:transmembrane transporter activity"/>
    <property type="evidence" value="ECO:0007669"/>
    <property type="project" value="TreeGrafter"/>
</dbReference>
<dbReference type="EMBL" id="CP119311">
    <property type="protein sequence ID" value="WEK34848.1"/>
    <property type="molecule type" value="Genomic_DNA"/>
</dbReference>
<evidence type="ECO:0000256" key="2">
    <source>
        <dbReference type="ARBA" id="ARBA00022475"/>
    </source>
</evidence>
<evidence type="ECO:0000256" key="5">
    <source>
        <dbReference type="ARBA" id="ARBA00023136"/>
    </source>
</evidence>
<accession>A0AAJ6BF81</accession>
<gene>
    <name evidence="9" type="ORF">P0Y53_20360</name>
</gene>
<dbReference type="InterPro" id="IPR050250">
    <property type="entry name" value="Macrolide_Exporter_MacB"/>
</dbReference>
<name>A0AAJ6BF81_9BACT</name>
<evidence type="ECO:0000256" key="6">
    <source>
        <dbReference type="SAM" id="Phobius"/>
    </source>
</evidence>
<keyword evidence="3 6" id="KW-0812">Transmembrane</keyword>
<evidence type="ECO:0000256" key="3">
    <source>
        <dbReference type="ARBA" id="ARBA00022692"/>
    </source>
</evidence>
<evidence type="ECO:0000259" key="8">
    <source>
        <dbReference type="Pfam" id="PF12704"/>
    </source>
</evidence>
<keyword evidence="2" id="KW-1003">Cell membrane</keyword>
<feature type="domain" description="MacB-like periplasmic core" evidence="8">
    <location>
        <begin position="445"/>
        <end position="643"/>
    </location>
</feature>
<organism evidence="9 10">
    <name type="scientific">Candidatus Pseudobacter hemicellulosilyticus</name>
    <dbReference type="NCBI Taxonomy" id="3121375"/>
    <lineage>
        <taxon>Bacteria</taxon>
        <taxon>Pseudomonadati</taxon>
        <taxon>Bacteroidota</taxon>
        <taxon>Chitinophagia</taxon>
        <taxon>Chitinophagales</taxon>
        <taxon>Chitinophagaceae</taxon>
        <taxon>Pseudobacter</taxon>
    </lineage>
</organism>
<feature type="transmembrane region" description="Helical" evidence="6">
    <location>
        <begin position="431"/>
        <end position="454"/>
    </location>
</feature>
<feature type="domain" description="MacB-like periplasmic core" evidence="8">
    <location>
        <begin position="20"/>
        <end position="245"/>
    </location>
</feature>